<accession>A0A919YD70</accession>
<feature type="coiled-coil region" evidence="3">
    <location>
        <begin position="182"/>
        <end position="213"/>
    </location>
</feature>
<dbReference type="InterPro" id="IPR002491">
    <property type="entry name" value="ABC_transptr_periplasmic_BD"/>
</dbReference>
<evidence type="ECO:0000256" key="5">
    <source>
        <dbReference type="SAM" id="SignalP"/>
    </source>
</evidence>
<evidence type="ECO:0000256" key="3">
    <source>
        <dbReference type="SAM" id="Coils"/>
    </source>
</evidence>
<dbReference type="SUPFAM" id="SSF53807">
    <property type="entry name" value="Helical backbone' metal receptor"/>
    <property type="match status" value="1"/>
</dbReference>
<dbReference type="GO" id="GO:0071281">
    <property type="term" value="P:cellular response to iron ion"/>
    <property type="evidence" value="ECO:0007669"/>
    <property type="project" value="TreeGrafter"/>
</dbReference>
<dbReference type="PROSITE" id="PS51257">
    <property type="entry name" value="PROKAR_LIPOPROTEIN"/>
    <property type="match status" value="1"/>
</dbReference>
<dbReference type="CDD" id="cd01143">
    <property type="entry name" value="YvrC"/>
    <property type="match status" value="1"/>
</dbReference>
<keyword evidence="2 5" id="KW-0732">Signal</keyword>
<evidence type="ECO:0000256" key="2">
    <source>
        <dbReference type="ARBA" id="ARBA00022729"/>
    </source>
</evidence>
<feature type="signal peptide" evidence="5">
    <location>
        <begin position="1"/>
        <end position="29"/>
    </location>
</feature>
<proteinExistence type="inferred from homology"/>
<evidence type="ECO:0000259" key="6">
    <source>
        <dbReference type="PROSITE" id="PS50983"/>
    </source>
</evidence>
<dbReference type="Pfam" id="PF01497">
    <property type="entry name" value="Peripla_BP_2"/>
    <property type="match status" value="1"/>
</dbReference>
<dbReference type="PANTHER" id="PTHR30535:SF34">
    <property type="entry name" value="MOLYBDATE-BINDING PROTEIN MOLA"/>
    <property type="match status" value="1"/>
</dbReference>
<dbReference type="PROSITE" id="PS50983">
    <property type="entry name" value="FE_B12_PBP"/>
    <property type="match status" value="1"/>
</dbReference>
<feature type="compositionally biased region" description="Low complexity" evidence="4">
    <location>
        <begin position="44"/>
        <end position="60"/>
    </location>
</feature>
<dbReference type="PANTHER" id="PTHR30535">
    <property type="entry name" value="VITAMIN B12-BINDING PROTEIN"/>
    <property type="match status" value="1"/>
</dbReference>
<dbReference type="Gene3D" id="3.40.50.1980">
    <property type="entry name" value="Nitrogenase molybdenum iron protein domain"/>
    <property type="match status" value="2"/>
</dbReference>
<dbReference type="NCBIfam" id="NF038402">
    <property type="entry name" value="TroA_like"/>
    <property type="match status" value="1"/>
</dbReference>
<dbReference type="Proteomes" id="UP000682811">
    <property type="component" value="Unassembled WGS sequence"/>
</dbReference>
<name>A0A919YD70_9BACL</name>
<evidence type="ECO:0000313" key="7">
    <source>
        <dbReference type="EMBL" id="GIO48284.1"/>
    </source>
</evidence>
<evidence type="ECO:0000313" key="8">
    <source>
        <dbReference type="Proteomes" id="UP000682811"/>
    </source>
</evidence>
<feature type="chain" id="PRO_5039566200" evidence="5">
    <location>
        <begin position="30"/>
        <end position="337"/>
    </location>
</feature>
<dbReference type="InterPro" id="IPR050902">
    <property type="entry name" value="ABC_Transporter_SBP"/>
</dbReference>
<evidence type="ECO:0000256" key="1">
    <source>
        <dbReference type="ARBA" id="ARBA00008814"/>
    </source>
</evidence>
<reference evidence="7 8" key="1">
    <citation type="submission" date="2021-03" db="EMBL/GenBank/DDBJ databases">
        <title>Antimicrobial resistance genes in bacteria isolated from Japanese honey, and their potential for conferring macrolide and lincosamide resistance in the American foulbrood pathogen Paenibacillus larvae.</title>
        <authorList>
            <person name="Okamoto M."/>
            <person name="Kumagai M."/>
            <person name="Kanamori H."/>
            <person name="Takamatsu D."/>
        </authorList>
    </citation>
    <scope>NUCLEOTIDE SEQUENCE [LARGE SCALE GENOMIC DNA]</scope>
    <source>
        <strain evidence="7 8">J34TS1</strain>
    </source>
</reference>
<keyword evidence="3" id="KW-0175">Coiled coil</keyword>
<gene>
    <name evidence="7" type="ORF">J34TS1_30490</name>
</gene>
<feature type="region of interest" description="Disordered" evidence="4">
    <location>
        <begin position="33"/>
        <end position="61"/>
    </location>
</feature>
<comment type="similarity">
    <text evidence="1">Belongs to the bacterial solute-binding protein 8 family.</text>
</comment>
<sequence>MYMKLKHTAKIWSTGIAALLLAFSLAACGNNTKDQAAPQEPAKQESQQKQTDQQDQLKTTYPLTLKDATGESFTFKEAPKKIVSVSPAETEALFAIGLGDEIVGVSDYDDYPEAAKSKPKMGGIMKPNEEAMIAAQPDVVFTGISMSEEAVKKLRELQIPIFKTDPKTVDDVMKNIETYGQITDHQAEAQKVVDQMKEERDKVVEAVKSLSADQKKKVYIEFSPGWTAGKGTFMDELITLAGGINVAADLENFSEISEERVIKDNPDVILYTKSFVDEKTKKSLGDIIKGRSGWDKINAVKNGTVIGLDDNLISRPGPRVTQGLQEVAKAIYPELFK</sequence>
<organism evidence="7 8">
    <name type="scientific">Paenibacillus azoreducens</name>
    <dbReference type="NCBI Taxonomy" id="116718"/>
    <lineage>
        <taxon>Bacteria</taxon>
        <taxon>Bacillati</taxon>
        <taxon>Bacillota</taxon>
        <taxon>Bacilli</taxon>
        <taxon>Bacillales</taxon>
        <taxon>Paenibacillaceae</taxon>
        <taxon>Paenibacillus</taxon>
    </lineage>
</organism>
<protein>
    <submittedName>
        <fullName evidence="7">ABC transporter substrate-binding protein</fullName>
    </submittedName>
</protein>
<keyword evidence="8" id="KW-1185">Reference proteome</keyword>
<evidence type="ECO:0000256" key="4">
    <source>
        <dbReference type="SAM" id="MobiDB-lite"/>
    </source>
</evidence>
<dbReference type="EMBL" id="BORT01000012">
    <property type="protein sequence ID" value="GIO48284.1"/>
    <property type="molecule type" value="Genomic_DNA"/>
</dbReference>
<comment type="caution">
    <text evidence="7">The sequence shown here is derived from an EMBL/GenBank/DDBJ whole genome shotgun (WGS) entry which is preliminary data.</text>
</comment>
<feature type="domain" description="Fe/B12 periplasmic-binding" evidence="6">
    <location>
        <begin position="81"/>
        <end position="335"/>
    </location>
</feature>
<dbReference type="InterPro" id="IPR054828">
    <property type="entry name" value="Vit_B12_bind_prot"/>
</dbReference>
<dbReference type="AlphaFoldDB" id="A0A919YD70"/>